<name>A0A0P7BJ55_9BACT</name>
<evidence type="ECO:0000256" key="1">
    <source>
        <dbReference type="SAM" id="SignalP"/>
    </source>
</evidence>
<sequence>MLRTILLFLVLLGSFSSFGQRNGFETSSSSDSLYAVRKLFHTNVYRNNVKLSKSTFSSTLRNSKKWSRKNSIANIILPAGPLVTAGGVYLAYDAIKGVPMVYRHEGQDYPYVVRSLPKLLGGLALAVTGLSMVESANETKANATDWHNSTLQKKNEKAVLFRYGITPTGGIGLTANF</sequence>
<evidence type="ECO:0000313" key="2">
    <source>
        <dbReference type="EMBL" id="KPM47209.1"/>
    </source>
</evidence>
<dbReference type="OrthoDB" id="949643at2"/>
<dbReference type="Proteomes" id="UP000050454">
    <property type="component" value="Unassembled WGS sequence"/>
</dbReference>
<comment type="caution">
    <text evidence="2">The sequence shown here is derived from an EMBL/GenBank/DDBJ whole genome shotgun (WGS) entry which is preliminary data.</text>
</comment>
<evidence type="ECO:0008006" key="4">
    <source>
        <dbReference type="Google" id="ProtNLM"/>
    </source>
</evidence>
<proteinExistence type="predicted"/>
<accession>A0A0P7BJ55</accession>
<evidence type="ECO:0000313" key="3">
    <source>
        <dbReference type="Proteomes" id="UP000050454"/>
    </source>
</evidence>
<protein>
    <recommendedName>
        <fullName evidence="4">DUF5683 domain-containing protein</fullName>
    </recommendedName>
</protein>
<organism evidence="2 3">
    <name type="scientific">Jiulongibacter sediminis</name>
    <dbReference type="NCBI Taxonomy" id="1605367"/>
    <lineage>
        <taxon>Bacteria</taxon>
        <taxon>Pseudomonadati</taxon>
        <taxon>Bacteroidota</taxon>
        <taxon>Cytophagia</taxon>
        <taxon>Cytophagales</taxon>
        <taxon>Leadbetterellaceae</taxon>
        <taxon>Jiulongibacter</taxon>
    </lineage>
</organism>
<dbReference type="STRING" id="1605367.AFM12_15515"/>
<feature type="chain" id="PRO_5006135884" description="DUF5683 domain-containing protein" evidence="1">
    <location>
        <begin position="20"/>
        <end position="177"/>
    </location>
</feature>
<feature type="signal peptide" evidence="1">
    <location>
        <begin position="1"/>
        <end position="19"/>
    </location>
</feature>
<dbReference type="EMBL" id="LGTQ01000012">
    <property type="protein sequence ID" value="KPM47209.1"/>
    <property type="molecule type" value="Genomic_DNA"/>
</dbReference>
<keyword evidence="3" id="KW-1185">Reference proteome</keyword>
<dbReference type="AlphaFoldDB" id="A0A0P7BJ55"/>
<keyword evidence="1" id="KW-0732">Signal</keyword>
<dbReference type="RefSeq" id="WP_055149902.1">
    <property type="nucleotide sequence ID" value="NZ_JXSZ01000012.1"/>
</dbReference>
<reference evidence="2 3" key="1">
    <citation type="submission" date="2015-07" db="EMBL/GenBank/DDBJ databases">
        <title>The draft genome sequence of Leadbetterella sp. JN14-9.</title>
        <authorList>
            <person name="Liu Y."/>
            <person name="Du J."/>
            <person name="Shao Z."/>
        </authorList>
    </citation>
    <scope>NUCLEOTIDE SEQUENCE [LARGE SCALE GENOMIC DNA]</scope>
    <source>
        <strain evidence="2 3">JN14-9</strain>
    </source>
</reference>
<gene>
    <name evidence="2" type="ORF">AFM12_15515</name>
</gene>